<comment type="caution">
    <text evidence="1">The sequence shown here is derived from an EMBL/GenBank/DDBJ whole genome shotgun (WGS) entry which is preliminary data.</text>
</comment>
<keyword evidence="2" id="KW-1185">Reference proteome</keyword>
<dbReference type="Proteomes" id="UP001060085">
    <property type="component" value="Linkage Group LG04"/>
</dbReference>
<protein>
    <submittedName>
        <fullName evidence="1">Uncharacterized protein</fullName>
    </submittedName>
</protein>
<proteinExistence type="predicted"/>
<name>A0ACC0B6N9_CATRO</name>
<dbReference type="EMBL" id="CM044704">
    <property type="protein sequence ID" value="KAI5668198.1"/>
    <property type="molecule type" value="Genomic_DNA"/>
</dbReference>
<sequence>MPPPEKPSRRFSFFGITTGSHRGSPGGYTKTGDPPLLKLEADREVYRPGDPVTITVEIKNQSDSFSLLIERLSFEIKGIEKLDTNWFTTPKPSPDSKQRRGEYVFMEWSSPAIISNQILTSGATKRYVLRTLLPNIIPPSYRGATIRYLYYVRSTLSGQYLVLENGHSYRDSKLDLPVLEARVPLQLWVTQKTNGLLSEEGQSDGIVPTETALLEVYFKEMDGESEWVMRSTKANEIFDGVEEGYESSKDEILSVSSYNPIKEGLHKNFGSSLSLQSSIARSSSKDLTYVEGRASISSHLALPRLSVAEGFHDSSGGKFSPSQSSATSPVQQLTHSRSLCTDDEIRVASAPGTVESGASEGFVRGRSYNIRLDDQVLLRFSPKNSDSTYYFSDMIGGTLTFFHEEGTRRCLELSITLEMTETISRRFVHPSRRHSPTITKVHSDHHQVVADLVQTSFLFSIPMDGPMSFSTRYVSVQWALRFEFLTTPKNVDWTRFEHPLLVEGRDKCEWLLPITIHAPPLGAAAAQIRNEKSFSLEPLWVRT</sequence>
<evidence type="ECO:0000313" key="1">
    <source>
        <dbReference type="EMBL" id="KAI5668198.1"/>
    </source>
</evidence>
<evidence type="ECO:0000313" key="2">
    <source>
        <dbReference type="Proteomes" id="UP001060085"/>
    </source>
</evidence>
<organism evidence="1 2">
    <name type="scientific">Catharanthus roseus</name>
    <name type="common">Madagascar periwinkle</name>
    <name type="synonym">Vinca rosea</name>
    <dbReference type="NCBI Taxonomy" id="4058"/>
    <lineage>
        <taxon>Eukaryota</taxon>
        <taxon>Viridiplantae</taxon>
        <taxon>Streptophyta</taxon>
        <taxon>Embryophyta</taxon>
        <taxon>Tracheophyta</taxon>
        <taxon>Spermatophyta</taxon>
        <taxon>Magnoliopsida</taxon>
        <taxon>eudicotyledons</taxon>
        <taxon>Gunneridae</taxon>
        <taxon>Pentapetalae</taxon>
        <taxon>asterids</taxon>
        <taxon>lamiids</taxon>
        <taxon>Gentianales</taxon>
        <taxon>Apocynaceae</taxon>
        <taxon>Rauvolfioideae</taxon>
        <taxon>Vinceae</taxon>
        <taxon>Catharanthinae</taxon>
        <taxon>Catharanthus</taxon>
    </lineage>
</organism>
<reference evidence="2" key="1">
    <citation type="journal article" date="2023" name="Nat. Plants">
        <title>Single-cell RNA sequencing provides a high-resolution roadmap for understanding the multicellular compartmentation of specialized metabolism.</title>
        <authorList>
            <person name="Sun S."/>
            <person name="Shen X."/>
            <person name="Li Y."/>
            <person name="Li Y."/>
            <person name="Wang S."/>
            <person name="Li R."/>
            <person name="Zhang H."/>
            <person name="Shen G."/>
            <person name="Guo B."/>
            <person name="Wei J."/>
            <person name="Xu J."/>
            <person name="St-Pierre B."/>
            <person name="Chen S."/>
            <person name="Sun C."/>
        </authorList>
    </citation>
    <scope>NUCLEOTIDE SEQUENCE [LARGE SCALE GENOMIC DNA]</scope>
</reference>
<accession>A0ACC0B6N9</accession>
<gene>
    <name evidence="1" type="ORF">M9H77_18051</name>
</gene>